<proteinExistence type="predicted"/>
<protein>
    <submittedName>
        <fullName evidence="2">Uncharacterized protein</fullName>
    </submittedName>
</protein>
<comment type="caution">
    <text evidence="2">The sequence shown here is derived from an EMBL/GenBank/DDBJ whole genome shotgun (WGS) entry which is preliminary data.</text>
</comment>
<sequence>MGIHKAHDMLALRTSSWVKKSIYISSGSSKPSAPESIGSVTYSLKDASTSSDDLISAKMSLFKEVSNKSSITVHDSDGSSMFSDDNNVPTPDWDVVEANGDGHSESARVPQADLDMTIQEPPVPSGDLSDMHISEPLLESLTPDTLCDASPSNQQNDQHNSIDTNTRSSTSLPDSNLDDHPRMDSTQRPFEINLIAGNLPVFESARQAVNLVDDITIQGLGLSSPPPSVSPTPLLRINNLQSLRDMGFEASRGQSFLNRVLDEVNDNLASATDRCLSGN</sequence>
<feature type="compositionally biased region" description="Polar residues" evidence="1">
    <location>
        <begin position="150"/>
        <end position="174"/>
    </location>
</feature>
<accession>A0A448X1X7</accession>
<dbReference type="AlphaFoldDB" id="A0A448X1X7"/>
<gene>
    <name evidence="2" type="ORF">PXEA_LOCUS19166</name>
</gene>
<dbReference type="EMBL" id="CAAALY010075867">
    <property type="protein sequence ID" value="VEL25726.1"/>
    <property type="molecule type" value="Genomic_DNA"/>
</dbReference>
<evidence type="ECO:0000256" key="1">
    <source>
        <dbReference type="SAM" id="MobiDB-lite"/>
    </source>
</evidence>
<keyword evidence="3" id="KW-1185">Reference proteome</keyword>
<organism evidence="2 3">
    <name type="scientific">Protopolystoma xenopodis</name>
    <dbReference type="NCBI Taxonomy" id="117903"/>
    <lineage>
        <taxon>Eukaryota</taxon>
        <taxon>Metazoa</taxon>
        <taxon>Spiralia</taxon>
        <taxon>Lophotrochozoa</taxon>
        <taxon>Platyhelminthes</taxon>
        <taxon>Monogenea</taxon>
        <taxon>Polyopisthocotylea</taxon>
        <taxon>Polystomatidea</taxon>
        <taxon>Polystomatidae</taxon>
        <taxon>Protopolystoma</taxon>
    </lineage>
</organism>
<dbReference type="Proteomes" id="UP000784294">
    <property type="component" value="Unassembled WGS sequence"/>
</dbReference>
<evidence type="ECO:0000313" key="2">
    <source>
        <dbReference type="EMBL" id="VEL25726.1"/>
    </source>
</evidence>
<reference evidence="2" key="1">
    <citation type="submission" date="2018-11" db="EMBL/GenBank/DDBJ databases">
        <authorList>
            <consortium name="Pathogen Informatics"/>
        </authorList>
    </citation>
    <scope>NUCLEOTIDE SEQUENCE</scope>
</reference>
<name>A0A448X1X7_9PLAT</name>
<feature type="region of interest" description="Disordered" evidence="1">
    <location>
        <begin position="98"/>
        <end position="185"/>
    </location>
</feature>
<evidence type="ECO:0000313" key="3">
    <source>
        <dbReference type="Proteomes" id="UP000784294"/>
    </source>
</evidence>